<keyword evidence="4" id="KW-1015">Disulfide bond</keyword>
<evidence type="ECO:0000256" key="3">
    <source>
        <dbReference type="ARBA" id="ARBA00022824"/>
    </source>
</evidence>
<dbReference type="Proteomes" id="UP000046395">
    <property type="component" value="Unassembled WGS sequence"/>
</dbReference>
<organism evidence="7 8">
    <name type="scientific">Trichuris muris</name>
    <name type="common">Mouse whipworm</name>
    <dbReference type="NCBI Taxonomy" id="70415"/>
    <lineage>
        <taxon>Eukaryota</taxon>
        <taxon>Metazoa</taxon>
        <taxon>Ecdysozoa</taxon>
        <taxon>Nematoda</taxon>
        <taxon>Enoplea</taxon>
        <taxon>Dorylaimia</taxon>
        <taxon>Trichinellida</taxon>
        <taxon>Trichuridae</taxon>
        <taxon>Trichuris</taxon>
    </lineage>
</organism>
<evidence type="ECO:0000256" key="5">
    <source>
        <dbReference type="RuleBase" id="RU362126"/>
    </source>
</evidence>
<evidence type="ECO:0000313" key="8">
    <source>
        <dbReference type="WBParaSite" id="TMUE_1000003489.1"/>
    </source>
</evidence>
<reference evidence="8" key="1">
    <citation type="submission" date="2019-12" db="UniProtKB">
        <authorList>
            <consortium name="WormBaseParasite"/>
        </authorList>
    </citation>
    <scope>IDENTIFICATION</scope>
</reference>
<dbReference type="InterPro" id="IPR018124">
    <property type="entry name" value="Calret/calnex_CS"/>
</dbReference>
<keyword evidence="7" id="KW-1185">Reference proteome</keyword>
<evidence type="ECO:0000256" key="2">
    <source>
        <dbReference type="ARBA" id="ARBA00010983"/>
    </source>
</evidence>
<accession>A0A5S6Q8E2</accession>
<evidence type="ECO:0000256" key="6">
    <source>
        <dbReference type="SAM" id="MobiDB-lite"/>
    </source>
</evidence>
<dbReference type="InterPro" id="IPR001580">
    <property type="entry name" value="Calret/calnex"/>
</dbReference>
<feature type="compositionally biased region" description="Polar residues" evidence="6">
    <location>
        <begin position="390"/>
        <end position="400"/>
    </location>
</feature>
<feature type="chain" id="PRO_5024510265" evidence="5">
    <location>
        <begin position="20"/>
        <end position="415"/>
    </location>
</feature>
<dbReference type="WBParaSite" id="TMUE_1000003489.1">
    <property type="protein sequence ID" value="TMUE_1000003489.1"/>
    <property type="gene ID" value="WBGene00289302"/>
</dbReference>
<feature type="signal peptide" evidence="5">
    <location>
        <begin position="1"/>
        <end position="19"/>
    </location>
</feature>
<dbReference type="PANTHER" id="PTHR11073">
    <property type="entry name" value="CALRETICULIN AND CALNEXIN"/>
    <property type="match status" value="1"/>
</dbReference>
<keyword evidence="5" id="KW-0732">Signal</keyword>
<keyword evidence="3 5" id="KW-0256">Endoplasmic reticulum</keyword>
<name>A0A5S6Q8E2_TRIMR</name>
<evidence type="ECO:0000313" key="7">
    <source>
        <dbReference type="Proteomes" id="UP000046395"/>
    </source>
</evidence>
<proteinExistence type="inferred from homology"/>
<sequence>MRFCLIVLIALPTLVPVSPRVYLDERFDDGDLWKERWVQSKHEPQQGRVQVSHGDFYAHPEIDKGLQPMDSFRYYQIARKLDVPFNTLGKSLVLQYSVKNQRQINCAGAYIKLLPTTTNLSEFSSKTPYYIMFGPDICGIELRVVRAIIRHEGKEYALKKSVTCEEDAYTHFYSFIIHPNQTYEIRIDNKVRMAGNIIDDFGLHIPYMIRNYKVRKPSDWDDRIFLKNKSMPLNDNKNSNEDAITNQERMYDDGNYNGDSEFSERPPHGYVRNQNYRGRWKPPYVIRRSGEEKALQLAYRNIGAVGFDLWVITTEIVFDNILISDDTNHALKFDEESFERLRKSEKIMKGRMDAEYRIKSNIAHRRKMEKRRNAEMEKHRQLVEAINAEISTMSDNQAPESTRDYTAQEDVKIEL</sequence>
<dbReference type="GO" id="GO:0006457">
    <property type="term" value="P:protein folding"/>
    <property type="evidence" value="ECO:0007669"/>
    <property type="project" value="InterPro"/>
</dbReference>
<dbReference type="Gene3D" id="2.60.120.200">
    <property type="match status" value="2"/>
</dbReference>
<dbReference type="GO" id="GO:0051082">
    <property type="term" value="F:unfolded protein binding"/>
    <property type="evidence" value="ECO:0007669"/>
    <property type="project" value="InterPro"/>
</dbReference>
<dbReference type="GO" id="GO:0005509">
    <property type="term" value="F:calcium ion binding"/>
    <property type="evidence" value="ECO:0007669"/>
    <property type="project" value="InterPro"/>
</dbReference>
<comment type="subcellular location">
    <subcellularLocation>
        <location evidence="1">Endoplasmic reticulum</location>
    </subcellularLocation>
</comment>
<dbReference type="GO" id="GO:0036503">
    <property type="term" value="P:ERAD pathway"/>
    <property type="evidence" value="ECO:0007669"/>
    <property type="project" value="TreeGrafter"/>
</dbReference>
<dbReference type="AlphaFoldDB" id="A0A5S6Q8E2"/>
<dbReference type="GO" id="GO:0005789">
    <property type="term" value="C:endoplasmic reticulum membrane"/>
    <property type="evidence" value="ECO:0007669"/>
    <property type="project" value="TreeGrafter"/>
</dbReference>
<dbReference type="PANTHER" id="PTHR11073:SF2">
    <property type="entry name" value="CALRETICULIN"/>
    <property type="match status" value="1"/>
</dbReference>
<comment type="similarity">
    <text evidence="2 5">Belongs to the calreticulin family.</text>
</comment>
<evidence type="ECO:0000256" key="1">
    <source>
        <dbReference type="ARBA" id="ARBA00004240"/>
    </source>
</evidence>
<dbReference type="InterPro" id="IPR013320">
    <property type="entry name" value="ConA-like_dom_sf"/>
</dbReference>
<feature type="region of interest" description="Disordered" evidence="6">
    <location>
        <begin position="390"/>
        <end position="415"/>
    </location>
</feature>
<keyword evidence="5" id="KW-0143">Chaperone</keyword>
<dbReference type="SUPFAM" id="SSF49899">
    <property type="entry name" value="Concanavalin A-like lectins/glucanases"/>
    <property type="match status" value="1"/>
</dbReference>
<dbReference type="PROSITE" id="PS00804">
    <property type="entry name" value="CALRETICULIN_2"/>
    <property type="match status" value="1"/>
</dbReference>
<evidence type="ECO:0000256" key="4">
    <source>
        <dbReference type="PIRSR" id="PIRSR601580-3"/>
    </source>
</evidence>
<dbReference type="PRINTS" id="PR00626">
    <property type="entry name" value="CALRETICULIN"/>
</dbReference>
<feature type="disulfide bond" evidence="4">
    <location>
        <begin position="106"/>
        <end position="138"/>
    </location>
</feature>
<protein>
    <submittedName>
        <fullName evidence="8">Calreticulin</fullName>
    </submittedName>
</protein>
<dbReference type="Pfam" id="PF00262">
    <property type="entry name" value="Calreticulin"/>
    <property type="match status" value="2"/>
</dbReference>
<dbReference type="STRING" id="70415.A0A5S6Q8E2"/>